<feature type="zinc finger region" description="CHC2-type" evidence="12 14">
    <location>
        <begin position="40"/>
        <end position="64"/>
    </location>
</feature>
<dbReference type="EC" id="2.7.7.101" evidence="12"/>
<evidence type="ECO:0000256" key="7">
    <source>
        <dbReference type="ARBA" id="ARBA00022771"/>
    </source>
</evidence>
<reference evidence="16 17" key="1">
    <citation type="journal article" date="2018" name="Genome Biol. Evol.">
        <title>Cladogenesis and Genomic Streamlining in Extracellular Endosymbionts of Tropical Stink Bugs.</title>
        <authorList>
            <person name="Otero-Bravo A."/>
            <person name="Goffredi S."/>
            <person name="Sabree Z.L."/>
        </authorList>
    </citation>
    <scope>NUCLEOTIDE SEQUENCE [LARGE SCALE GENOMIC DNA]</scope>
    <source>
        <strain evidence="16 17">SoEL</strain>
    </source>
</reference>
<dbReference type="SMART" id="SM00493">
    <property type="entry name" value="TOPRIM"/>
    <property type="match status" value="1"/>
</dbReference>
<dbReference type="Gene3D" id="1.20.50.20">
    <property type="entry name" value="DnaG, RNA polymerase domain, helical bundle"/>
    <property type="match status" value="1"/>
</dbReference>
<dbReference type="GO" id="GO:0008270">
    <property type="term" value="F:zinc ion binding"/>
    <property type="evidence" value="ECO:0007669"/>
    <property type="project" value="UniProtKB-UniRule"/>
</dbReference>
<protein>
    <recommendedName>
        <fullName evidence="12 13">DNA primase</fullName>
        <ecNumber evidence="12">2.7.7.101</ecNumber>
    </recommendedName>
</protein>
<dbReference type="GO" id="GO:1990077">
    <property type="term" value="C:primosome complex"/>
    <property type="evidence" value="ECO:0007669"/>
    <property type="project" value="UniProtKB-KW"/>
</dbReference>
<dbReference type="Pfam" id="PF08278">
    <property type="entry name" value="DnaG_DnaB_bind"/>
    <property type="match status" value="1"/>
</dbReference>
<organism evidence="16 17">
    <name type="scientific">Candidatus Pantoea edessiphila</name>
    <dbReference type="NCBI Taxonomy" id="2044610"/>
    <lineage>
        <taxon>Bacteria</taxon>
        <taxon>Pseudomonadati</taxon>
        <taxon>Pseudomonadota</taxon>
        <taxon>Gammaproteobacteria</taxon>
        <taxon>Enterobacterales</taxon>
        <taxon>Erwiniaceae</taxon>
        <taxon>Pantoea</taxon>
    </lineage>
</organism>
<dbReference type="InterPro" id="IPR019475">
    <property type="entry name" value="DNA_primase_DnaB-bd"/>
</dbReference>
<dbReference type="FunFam" id="3.90.580.10:FF:000001">
    <property type="entry name" value="DNA primase"/>
    <property type="match status" value="1"/>
</dbReference>
<evidence type="ECO:0000313" key="16">
    <source>
        <dbReference type="EMBL" id="PPI86453.1"/>
    </source>
</evidence>
<dbReference type="InterPro" id="IPR013264">
    <property type="entry name" value="DNAG_N"/>
</dbReference>
<evidence type="ECO:0000259" key="15">
    <source>
        <dbReference type="PROSITE" id="PS50880"/>
    </source>
</evidence>
<dbReference type="Pfam" id="PF13155">
    <property type="entry name" value="Toprim_2"/>
    <property type="match status" value="1"/>
</dbReference>
<evidence type="ECO:0000256" key="6">
    <source>
        <dbReference type="ARBA" id="ARBA00022723"/>
    </source>
</evidence>
<evidence type="ECO:0000256" key="10">
    <source>
        <dbReference type="ARBA" id="ARBA00023125"/>
    </source>
</evidence>
<dbReference type="Pfam" id="PF08275">
    <property type="entry name" value="DNAG_N"/>
    <property type="match status" value="1"/>
</dbReference>
<evidence type="ECO:0000256" key="3">
    <source>
        <dbReference type="ARBA" id="ARBA00022679"/>
    </source>
</evidence>
<keyword evidence="4 12" id="KW-0548">Nucleotidyltransferase</keyword>
<keyword evidence="10 12" id="KW-0238">DNA-binding</keyword>
<dbReference type="InterPro" id="IPR034151">
    <property type="entry name" value="TOPRIM_DnaG_bac"/>
</dbReference>
<dbReference type="FunFam" id="3.90.980.10:FF:000001">
    <property type="entry name" value="DNA primase"/>
    <property type="match status" value="1"/>
</dbReference>
<comment type="function">
    <text evidence="12 13">RNA polymerase that catalyzes the synthesis of short RNA molecules used as primers for DNA polymerase during DNA replication.</text>
</comment>
<dbReference type="InterPro" id="IPR013173">
    <property type="entry name" value="DNA_primase_DnaG_DnaB-bd_dom"/>
</dbReference>
<dbReference type="InterPro" id="IPR030846">
    <property type="entry name" value="DnaG_bac"/>
</dbReference>
<comment type="similarity">
    <text evidence="12 13">Belongs to the DnaG primase family.</text>
</comment>
<dbReference type="OrthoDB" id="9803773at2"/>
<proteinExistence type="inferred from homology"/>
<dbReference type="CDD" id="cd03364">
    <property type="entry name" value="TOPRIM_DnaG_primases"/>
    <property type="match status" value="1"/>
</dbReference>
<keyword evidence="5 12" id="KW-0235">DNA replication</keyword>
<dbReference type="PANTHER" id="PTHR30313">
    <property type="entry name" value="DNA PRIMASE"/>
    <property type="match status" value="1"/>
</dbReference>
<keyword evidence="6 12" id="KW-0479">Metal-binding</keyword>
<dbReference type="RefSeq" id="WP_136130241.1">
    <property type="nucleotide sequence ID" value="NZ_PDKU01000003.1"/>
</dbReference>
<dbReference type="GO" id="GO:0003677">
    <property type="term" value="F:DNA binding"/>
    <property type="evidence" value="ECO:0007669"/>
    <property type="project" value="UniProtKB-KW"/>
</dbReference>
<dbReference type="Gene3D" id="3.40.1360.10">
    <property type="match status" value="1"/>
</dbReference>
<dbReference type="InterPro" id="IPR036977">
    <property type="entry name" value="DNA_primase_Znf_CHC2"/>
</dbReference>
<evidence type="ECO:0000256" key="14">
    <source>
        <dbReference type="PIRSR" id="PIRSR002811-1"/>
    </source>
</evidence>
<dbReference type="Gene3D" id="1.10.860.10">
    <property type="entry name" value="DNAb Helicase, Chain A"/>
    <property type="match status" value="1"/>
</dbReference>
<name>A0A2P5SVV9_9GAMM</name>
<feature type="domain" description="Toprim" evidence="15">
    <location>
        <begin position="259"/>
        <end position="341"/>
    </location>
</feature>
<evidence type="ECO:0000256" key="1">
    <source>
        <dbReference type="ARBA" id="ARBA00022478"/>
    </source>
</evidence>
<dbReference type="PIRSF" id="PIRSF002811">
    <property type="entry name" value="DnaG"/>
    <property type="match status" value="1"/>
</dbReference>
<evidence type="ECO:0000256" key="4">
    <source>
        <dbReference type="ARBA" id="ARBA00022695"/>
    </source>
</evidence>
<dbReference type="InterPro" id="IPR006295">
    <property type="entry name" value="DNA_primase_DnaG"/>
</dbReference>
<keyword evidence="8 12" id="KW-0862">Zinc</keyword>
<dbReference type="SUPFAM" id="SSF57783">
    <property type="entry name" value="Zinc beta-ribbon"/>
    <property type="match status" value="1"/>
</dbReference>
<dbReference type="HAMAP" id="MF_00974">
    <property type="entry name" value="DNA_primase_DnaG"/>
    <property type="match status" value="1"/>
</dbReference>
<keyword evidence="2 12" id="KW-0639">Primosome</keyword>
<dbReference type="Gene3D" id="3.90.580.10">
    <property type="entry name" value="Zinc finger, CHC2-type domain"/>
    <property type="match status" value="1"/>
</dbReference>
<evidence type="ECO:0000256" key="5">
    <source>
        <dbReference type="ARBA" id="ARBA00022705"/>
    </source>
</evidence>
<dbReference type="FunFam" id="3.40.1360.10:FF:000002">
    <property type="entry name" value="DNA primase"/>
    <property type="match status" value="1"/>
</dbReference>
<keyword evidence="7 12" id="KW-0863">Zinc-finger</keyword>
<dbReference type="GO" id="GO:0000428">
    <property type="term" value="C:DNA-directed RNA polymerase complex"/>
    <property type="evidence" value="ECO:0007669"/>
    <property type="project" value="UniProtKB-KW"/>
</dbReference>
<dbReference type="Proteomes" id="UP000296144">
    <property type="component" value="Unassembled WGS sequence"/>
</dbReference>
<gene>
    <name evidence="12" type="primary">dnaG</name>
    <name evidence="16" type="ORF">CRV10_02375</name>
</gene>
<evidence type="ECO:0000256" key="11">
    <source>
        <dbReference type="ARBA" id="ARBA00023163"/>
    </source>
</evidence>
<dbReference type="NCBIfam" id="TIGR01391">
    <property type="entry name" value="dnaG"/>
    <property type="match status" value="1"/>
</dbReference>
<dbReference type="InterPro" id="IPR016136">
    <property type="entry name" value="DNA_helicase_N/primase_C"/>
</dbReference>
<dbReference type="InterPro" id="IPR037068">
    <property type="entry name" value="DNA_primase_core_N_sf"/>
</dbReference>
<evidence type="ECO:0000256" key="2">
    <source>
        <dbReference type="ARBA" id="ARBA00022515"/>
    </source>
</evidence>
<dbReference type="GO" id="GO:0006269">
    <property type="term" value="P:DNA replication, synthesis of primer"/>
    <property type="evidence" value="ECO:0007669"/>
    <property type="project" value="UniProtKB-UniRule"/>
</dbReference>
<dbReference type="SUPFAM" id="SSF56731">
    <property type="entry name" value="DNA primase core"/>
    <property type="match status" value="1"/>
</dbReference>
<evidence type="ECO:0000256" key="12">
    <source>
        <dbReference type="HAMAP-Rule" id="MF_00974"/>
    </source>
</evidence>
<dbReference type="GO" id="GO:0005737">
    <property type="term" value="C:cytoplasm"/>
    <property type="evidence" value="ECO:0007669"/>
    <property type="project" value="TreeGrafter"/>
</dbReference>
<dbReference type="AlphaFoldDB" id="A0A2P5SVV9"/>
<keyword evidence="17" id="KW-1185">Reference proteome</keyword>
<dbReference type="PANTHER" id="PTHR30313:SF2">
    <property type="entry name" value="DNA PRIMASE"/>
    <property type="match status" value="1"/>
</dbReference>
<dbReference type="SMART" id="SM00766">
    <property type="entry name" value="DnaG_DnaB_bind"/>
    <property type="match status" value="1"/>
</dbReference>
<dbReference type="PROSITE" id="PS50880">
    <property type="entry name" value="TOPRIM"/>
    <property type="match status" value="1"/>
</dbReference>
<evidence type="ECO:0000256" key="13">
    <source>
        <dbReference type="PIRNR" id="PIRNR002811"/>
    </source>
</evidence>
<keyword evidence="9" id="KW-0460">Magnesium</keyword>
<dbReference type="Pfam" id="PF01807">
    <property type="entry name" value="Zn_ribbon_DnaG"/>
    <property type="match status" value="1"/>
</dbReference>
<accession>A0A2P5SVV9</accession>
<dbReference type="InterPro" id="IPR006171">
    <property type="entry name" value="TOPRIM_dom"/>
</dbReference>
<comment type="domain">
    <text evidence="12">Contains an N-terminal zinc-binding domain, a central core domain that contains the primase activity, and a C-terminal DnaB-binding domain.</text>
</comment>
<dbReference type="InterPro" id="IPR002694">
    <property type="entry name" value="Znf_CHC2"/>
</dbReference>
<comment type="catalytic activity">
    <reaction evidence="12">
        <text>ssDNA + n NTP = ssDNA/pppN(pN)n-1 hybrid + (n-1) diphosphate.</text>
        <dbReference type="EC" id="2.7.7.101"/>
    </reaction>
</comment>
<comment type="caution">
    <text evidence="16">The sequence shown here is derived from an EMBL/GenBank/DDBJ whole genome shotgun (WGS) entry which is preliminary data.</text>
</comment>
<dbReference type="SMART" id="SM00400">
    <property type="entry name" value="ZnF_CHCC"/>
    <property type="match status" value="1"/>
</dbReference>
<dbReference type="InterPro" id="IPR050219">
    <property type="entry name" value="DnaG_primase"/>
</dbReference>
<evidence type="ECO:0000313" key="17">
    <source>
        <dbReference type="Proteomes" id="UP000296144"/>
    </source>
</evidence>
<keyword evidence="1 12" id="KW-0240">DNA-directed RNA polymerase</keyword>
<dbReference type="EMBL" id="PDKU01000003">
    <property type="protein sequence ID" value="PPI86453.1"/>
    <property type="molecule type" value="Genomic_DNA"/>
</dbReference>
<evidence type="ECO:0000256" key="9">
    <source>
        <dbReference type="ARBA" id="ARBA00022842"/>
    </source>
</evidence>
<sequence>MTEKISRKFIIDLIANTDIVNLINTRINLKQQGNNFYTYCPFHKETKPSFTVNSEKQFFYCFGCGIHGNAIDFLMKYEHLGFVEAIEELASLNHSEIIFEKFQYSNQKIHFYRKKIYSLINNIFIFYKLELNKSTAKYALNYLNDRGFTSTTIDRFGIGYAPIGWNNILKNFGKTHEDRELLIKAGMLVRNKNDNLYDRFRERIIFPIRNKTGCVIGFGGRSIRNKEPKYLNSPETTIFHKRRQLYGLYESLNYNPKPNHLIVVEGYTDVMTLSQYSINYAVALLGTSITSDHIQQLFYNTPNIICCYDGDQSGRKAAWKTLKIALPYMHDGYQLSFLFLPDHEDPDSLIRKEGKIAFENRIKEKVPFSSFLFDTLLTAVDFSSYDGKAKLSALALPLISQIPGETLRIYMRQQLGSKLGILDDNQIEKLIPQEKIIQIKTTSVVPSFKFTTMKILLALLIQNPKLAILVPSFKNIAQYKIAGLSMFIDLVKQCNINPKLNTAQLLELYRGTNFINKLETLALWNHMIVDEQIKAVFQDSLIKICDNLREKQLEDLIMRDRIKKLSAEERNKFWILSKKFVKK</sequence>
<dbReference type="Pfam" id="PF10410">
    <property type="entry name" value="DnaB_bind"/>
    <property type="match status" value="1"/>
</dbReference>
<comment type="cofactor">
    <cofactor evidence="12 13 14">
        <name>Zn(2+)</name>
        <dbReference type="ChEBI" id="CHEBI:29105"/>
    </cofactor>
    <text evidence="12 13 14">Binds 1 zinc ion per monomer.</text>
</comment>
<keyword evidence="11 12" id="KW-0804">Transcription</keyword>
<comment type="subunit">
    <text evidence="12">Monomer. Interacts with DnaB.</text>
</comment>
<dbReference type="Gene3D" id="3.90.980.10">
    <property type="entry name" value="DNA primase, catalytic core, N-terminal domain"/>
    <property type="match status" value="1"/>
</dbReference>
<dbReference type="GO" id="GO:0003899">
    <property type="term" value="F:DNA-directed RNA polymerase activity"/>
    <property type="evidence" value="ECO:0007669"/>
    <property type="project" value="UniProtKB-UniRule"/>
</dbReference>
<dbReference type="SUPFAM" id="SSF117023">
    <property type="entry name" value="DNA primase DnaG, C-terminal domain"/>
    <property type="match status" value="1"/>
</dbReference>
<evidence type="ECO:0000256" key="8">
    <source>
        <dbReference type="ARBA" id="ARBA00022833"/>
    </source>
</evidence>
<keyword evidence="3 12" id="KW-0808">Transferase</keyword>